<keyword evidence="2" id="KW-0472">Membrane</keyword>
<keyword evidence="2" id="KW-1133">Transmembrane helix</keyword>
<organism evidence="4 5">
    <name type="scientific">Solidesulfovibrio carbinolicus</name>
    <dbReference type="NCBI Taxonomy" id="296842"/>
    <lineage>
        <taxon>Bacteria</taxon>
        <taxon>Pseudomonadati</taxon>
        <taxon>Thermodesulfobacteriota</taxon>
        <taxon>Desulfovibrionia</taxon>
        <taxon>Desulfovibrionales</taxon>
        <taxon>Desulfovibrionaceae</taxon>
        <taxon>Solidesulfovibrio</taxon>
    </lineage>
</organism>
<reference evidence="4 5" key="1">
    <citation type="submission" date="2018-02" db="EMBL/GenBank/DDBJ databases">
        <title>Genome sequence of Desulfovibrio carbinolicus DSM 3852.</title>
        <authorList>
            <person name="Wilbanks E."/>
            <person name="Skennerton C.T."/>
            <person name="Orphan V.J."/>
        </authorList>
    </citation>
    <scope>NUCLEOTIDE SEQUENCE [LARGE SCALE GENOMIC DNA]</scope>
    <source>
        <strain evidence="4 5">DSM 3852</strain>
    </source>
</reference>
<dbReference type="Proteomes" id="UP000293296">
    <property type="component" value="Chromosome"/>
</dbReference>
<dbReference type="KEGG" id="dcb:C3Y92_11235"/>
<feature type="transmembrane region" description="Helical" evidence="2">
    <location>
        <begin position="21"/>
        <end position="49"/>
    </location>
</feature>
<feature type="compositionally biased region" description="Low complexity" evidence="1">
    <location>
        <begin position="131"/>
        <end position="160"/>
    </location>
</feature>
<feature type="compositionally biased region" description="Basic and acidic residues" evidence="1">
    <location>
        <begin position="114"/>
        <end position="130"/>
    </location>
</feature>
<dbReference type="AlphaFoldDB" id="A0A4P6HKV6"/>
<evidence type="ECO:0000256" key="1">
    <source>
        <dbReference type="SAM" id="MobiDB-lite"/>
    </source>
</evidence>
<evidence type="ECO:0000259" key="3">
    <source>
        <dbReference type="PROSITE" id="PS51724"/>
    </source>
</evidence>
<feature type="region of interest" description="Disordered" evidence="1">
    <location>
        <begin position="102"/>
        <end position="185"/>
    </location>
</feature>
<keyword evidence="2" id="KW-0812">Transmembrane</keyword>
<dbReference type="InterPro" id="IPR007730">
    <property type="entry name" value="SPOR-like_dom"/>
</dbReference>
<dbReference type="OrthoDB" id="5453354at2"/>
<proteinExistence type="predicted"/>
<feature type="compositionally biased region" description="Basic and acidic residues" evidence="1">
    <location>
        <begin position="169"/>
        <end position="183"/>
    </location>
</feature>
<dbReference type="GO" id="GO:0042834">
    <property type="term" value="F:peptidoglycan binding"/>
    <property type="evidence" value="ECO:0007669"/>
    <property type="project" value="InterPro"/>
</dbReference>
<evidence type="ECO:0000313" key="5">
    <source>
        <dbReference type="Proteomes" id="UP000293296"/>
    </source>
</evidence>
<gene>
    <name evidence="4" type="ORF">C3Y92_11235</name>
</gene>
<keyword evidence="5" id="KW-1185">Reference proteome</keyword>
<feature type="compositionally biased region" description="Low complexity" evidence="1">
    <location>
        <begin position="102"/>
        <end position="113"/>
    </location>
</feature>
<feature type="domain" description="SPOR" evidence="3">
    <location>
        <begin position="183"/>
        <end position="262"/>
    </location>
</feature>
<evidence type="ECO:0000256" key="2">
    <source>
        <dbReference type="SAM" id="Phobius"/>
    </source>
</evidence>
<dbReference type="InterPro" id="IPR036680">
    <property type="entry name" value="SPOR-like_sf"/>
</dbReference>
<name>A0A4P6HKV6_9BACT</name>
<dbReference type="RefSeq" id="WP_129352640.1">
    <property type="nucleotide sequence ID" value="NZ_CP026538.1"/>
</dbReference>
<accession>A0A4P6HKV6</accession>
<dbReference type="PROSITE" id="PS51724">
    <property type="entry name" value="SPOR"/>
    <property type="match status" value="1"/>
</dbReference>
<dbReference type="Pfam" id="PF05036">
    <property type="entry name" value="SPOR"/>
    <property type="match status" value="1"/>
</dbReference>
<dbReference type="SUPFAM" id="SSF110997">
    <property type="entry name" value="Sporulation related repeat"/>
    <property type="match status" value="1"/>
</dbReference>
<protein>
    <submittedName>
        <fullName evidence="4">SPOR domain-containing protein</fullName>
    </submittedName>
</protein>
<dbReference type="Gene3D" id="3.30.70.1070">
    <property type="entry name" value="Sporulation related repeat"/>
    <property type="match status" value="1"/>
</dbReference>
<dbReference type="EMBL" id="CP026538">
    <property type="protein sequence ID" value="QAZ67761.1"/>
    <property type="molecule type" value="Genomic_DNA"/>
</dbReference>
<evidence type="ECO:0000313" key="4">
    <source>
        <dbReference type="EMBL" id="QAZ67761.1"/>
    </source>
</evidence>
<sequence>MKLLSRLNATRENGGPRKFTFEISMSGVVSVGIVVVLGMCWVFILGILVGRGYKPETAVPQIAQMMPTTEAKLPDGEAKAPPSVLKPEDLQFMEDVHNQPGAEAADAAPAKTPAEPKKQAAPAKPHDQTEVRPVGGAAAGATPRPATSPASPAAPRAAAVVPPPAKPADTPKVDPKSTFDKKTGPRYTATYQVASFPGKAQAETHVKDLAKKGVTASVREAKSGNNVVFRVTIQVKGSDAEISDSLKKSGEKGAILLGKKPL</sequence>